<feature type="transmembrane region" description="Helical" evidence="13">
    <location>
        <begin position="223"/>
        <end position="247"/>
    </location>
</feature>
<comment type="catalytic activity">
    <reaction evidence="13">
        <text>K(+)(in) + H(+)(in) = K(+)(out) + H(+)(out)</text>
        <dbReference type="Rhea" id="RHEA:28490"/>
        <dbReference type="ChEBI" id="CHEBI:15378"/>
        <dbReference type="ChEBI" id="CHEBI:29103"/>
    </reaction>
</comment>
<keyword evidence="10 13" id="KW-1133">Transmembrane helix</keyword>
<evidence type="ECO:0000256" key="6">
    <source>
        <dbReference type="ARBA" id="ARBA00022538"/>
    </source>
</evidence>
<comment type="function">
    <text evidence="13">Transport of potassium into the cell. Likely operates as a K(+):H(+) symporter.</text>
</comment>
<comment type="caution">
    <text evidence="16">The sequence shown here is derived from an EMBL/GenBank/DDBJ whole genome shotgun (WGS) entry which is preliminary data.</text>
</comment>
<dbReference type="HAMAP" id="MF_01522">
    <property type="entry name" value="Kup"/>
    <property type="match status" value="1"/>
</dbReference>
<feature type="transmembrane region" description="Helical" evidence="13">
    <location>
        <begin position="454"/>
        <end position="472"/>
    </location>
</feature>
<keyword evidence="8 13" id="KW-0769">Symport</keyword>
<feature type="transmembrane region" description="Helical" evidence="13">
    <location>
        <begin position="28"/>
        <end position="50"/>
    </location>
</feature>
<dbReference type="RefSeq" id="WP_379480214.1">
    <property type="nucleotide sequence ID" value="NZ_JBHLTL010000001.1"/>
</dbReference>
<feature type="transmembrane region" description="Helical" evidence="13">
    <location>
        <begin position="320"/>
        <end position="342"/>
    </location>
</feature>
<feature type="transmembrane region" description="Helical" evidence="13">
    <location>
        <begin position="368"/>
        <end position="389"/>
    </location>
</feature>
<evidence type="ECO:0000256" key="4">
    <source>
        <dbReference type="ARBA" id="ARBA00022475"/>
    </source>
</evidence>
<feature type="transmembrane region" description="Helical" evidence="13">
    <location>
        <begin position="267"/>
        <end position="289"/>
    </location>
</feature>
<evidence type="ECO:0000259" key="15">
    <source>
        <dbReference type="Pfam" id="PF22776"/>
    </source>
</evidence>
<keyword evidence="5" id="KW-0997">Cell inner membrane</keyword>
<dbReference type="Pfam" id="PF02705">
    <property type="entry name" value="K_trans"/>
    <property type="match status" value="1"/>
</dbReference>
<keyword evidence="6 13" id="KW-0633">Potassium transport</keyword>
<keyword evidence="12 13" id="KW-0472">Membrane</keyword>
<comment type="similarity">
    <text evidence="2 13">Belongs to the HAK/KUP transporter (TC 2.A.72) family.</text>
</comment>
<accession>A0ABV6PFW0</accession>
<evidence type="ECO:0000313" key="16">
    <source>
        <dbReference type="EMBL" id="MFC0588723.1"/>
    </source>
</evidence>
<evidence type="ECO:0000256" key="7">
    <source>
        <dbReference type="ARBA" id="ARBA00022692"/>
    </source>
</evidence>
<dbReference type="PANTHER" id="PTHR30540">
    <property type="entry name" value="OSMOTIC STRESS POTASSIUM TRANSPORTER"/>
    <property type="match status" value="1"/>
</dbReference>
<dbReference type="InterPro" id="IPR003855">
    <property type="entry name" value="K+_transporter"/>
</dbReference>
<evidence type="ECO:0000256" key="10">
    <source>
        <dbReference type="ARBA" id="ARBA00022989"/>
    </source>
</evidence>
<evidence type="ECO:0000256" key="12">
    <source>
        <dbReference type="ARBA" id="ARBA00023136"/>
    </source>
</evidence>
<evidence type="ECO:0000256" key="1">
    <source>
        <dbReference type="ARBA" id="ARBA00004141"/>
    </source>
</evidence>
<proteinExistence type="inferred from homology"/>
<feature type="domain" description="K+ potassium transporter integral membrane" evidence="14">
    <location>
        <begin position="33"/>
        <end position="493"/>
    </location>
</feature>
<dbReference type="EMBL" id="JBHLTL010000001">
    <property type="protein sequence ID" value="MFC0588723.1"/>
    <property type="molecule type" value="Genomic_DNA"/>
</dbReference>
<feature type="transmembrane region" description="Helical" evidence="13">
    <location>
        <begin position="153"/>
        <end position="178"/>
    </location>
</feature>
<feature type="transmembrane region" description="Helical" evidence="13">
    <location>
        <begin position="114"/>
        <end position="133"/>
    </location>
</feature>
<keyword evidence="7 13" id="KW-0812">Transmembrane</keyword>
<evidence type="ECO:0000256" key="2">
    <source>
        <dbReference type="ARBA" id="ARBA00007019"/>
    </source>
</evidence>
<feature type="transmembrane region" description="Helical" evidence="13">
    <location>
        <begin position="429"/>
        <end position="448"/>
    </location>
</feature>
<feature type="transmembrane region" description="Helical" evidence="13">
    <location>
        <begin position="395"/>
        <end position="417"/>
    </location>
</feature>
<evidence type="ECO:0000256" key="11">
    <source>
        <dbReference type="ARBA" id="ARBA00023065"/>
    </source>
</evidence>
<dbReference type="InterPro" id="IPR053952">
    <property type="entry name" value="K_trans_C"/>
</dbReference>
<reference evidence="16 17" key="1">
    <citation type="submission" date="2024-09" db="EMBL/GenBank/DDBJ databases">
        <authorList>
            <person name="Sun Q."/>
            <person name="Mori K."/>
        </authorList>
    </citation>
    <scope>NUCLEOTIDE SEQUENCE [LARGE SCALE GENOMIC DNA]</scope>
    <source>
        <strain evidence="16 17">NCAIM B.02537</strain>
    </source>
</reference>
<organism evidence="16 17">
    <name type="scientific">Novosphingobium aquiterrae</name>
    <dbReference type="NCBI Taxonomy" id="624388"/>
    <lineage>
        <taxon>Bacteria</taxon>
        <taxon>Pseudomonadati</taxon>
        <taxon>Pseudomonadota</taxon>
        <taxon>Alphaproteobacteria</taxon>
        <taxon>Sphingomonadales</taxon>
        <taxon>Sphingomonadaceae</taxon>
        <taxon>Novosphingobium</taxon>
    </lineage>
</organism>
<feature type="transmembrane region" description="Helical" evidence="13">
    <location>
        <begin position="190"/>
        <end position="211"/>
    </location>
</feature>
<evidence type="ECO:0000259" key="14">
    <source>
        <dbReference type="Pfam" id="PF02705"/>
    </source>
</evidence>
<keyword evidence="4 13" id="KW-1003">Cell membrane</keyword>
<feature type="transmembrane region" description="Helical" evidence="13">
    <location>
        <begin position="70"/>
        <end position="93"/>
    </location>
</feature>
<protein>
    <recommendedName>
        <fullName evidence="13">Probable potassium transport system protein Kup</fullName>
    </recommendedName>
</protein>
<keyword evidence="9 13" id="KW-0630">Potassium</keyword>
<keyword evidence="11 13" id="KW-0406">Ion transport</keyword>
<sequence length="651" mass="69098">MHDSETAADDADASITGQSGHTSATAKAMLPLTIGAIGVVFGDIGTSPLYAFREALGQAASDGLDRGEIIGVMSLALWALIIIVTLKYVVFLMRADNDGEGGVLALLALAQRGVAKGGWIIALGAVGAALFYGDAVITPSLSVLSAVEGLKTLPGGAAVFTEGRILVISLVILAALFAIQSRGTEMVSKLFGPVCIAWFLAIGALGAIHIADGPGILAAFLPWHAVSFVTGHGVLGLFVLGAVFLTVTGAEALTADMGHFGKAPIRLAWLALVFPALALNYLGQGAFAIHTLEEAGRMGQPFANQDWFFQMIPEAVRLPMVLLATAATIIASQAVITGAFSLTQQAMQLGLLPRLAIRQTSAGHAGQIYMPAINWLVLFGVMVLTIGFRNSSAMAAAYGIAVTGTMVITCCLAFMVVRRRWGWGLPLSLAVIVPFLSIDLIFFGANILRVVEGGWVPLTIAAGILAVVWTWVRGRKIVSALEHDGAVPLRDMAAALAARPPKTVPGTAVFLTARPDLTPHALLHNLKHNRVLHRHNLVTTVRTLQKPHCDPDERLTVTRVDDRFAIVELRYGFMEQPDVRADLIRGGAAIPDAAKASFFIGRNSYSHVAEGGMPLWQDVLFITLHRNAADPTDYFNIPPNRVIELGAQYAI</sequence>
<comment type="subcellular location">
    <subcellularLocation>
        <location evidence="13">Cell membrane</location>
        <topology evidence="13">Multi-pass membrane protein</topology>
    </subcellularLocation>
    <subcellularLocation>
        <location evidence="1">Membrane</location>
        <topology evidence="1">Multi-pass membrane protein</topology>
    </subcellularLocation>
</comment>
<dbReference type="Pfam" id="PF22776">
    <property type="entry name" value="K_trans_C"/>
    <property type="match status" value="1"/>
</dbReference>
<keyword evidence="17" id="KW-1185">Reference proteome</keyword>
<evidence type="ECO:0000256" key="9">
    <source>
        <dbReference type="ARBA" id="ARBA00022958"/>
    </source>
</evidence>
<evidence type="ECO:0000256" key="8">
    <source>
        <dbReference type="ARBA" id="ARBA00022847"/>
    </source>
</evidence>
<dbReference type="Proteomes" id="UP001589943">
    <property type="component" value="Unassembled WGS sequence"/>
</dbReference>
<feature type="domain" description="K+ potassium transporter C-terminal" evidence="15">
    <location>
        <begin position="505"/>
        <end position="651"/>
    </location>
</feature>
<gene>
    <name evidence="13" type="primary">kup</name>
    <name evidence="16" type="ORF">ACFFF7_04795</name>
</gene>
<name>A0ABV6PFW0_9SPHN</name>
<evidence type="ECO:0000256" key="13">
    <source>
        <dbReference type="HAMAP-Rule" id="MF_01522"/>
    </source>
</evidence>
<dbReference type="InterPro" id="IPR023051">
    <property type="entry name" value="Kup"/>
</dbReference>
<evidence type="ECO:0000256" key="5">
    <source>
        <dbReference type="ARBA" id="ARBA00022519"/>
    </source>
</evidence>
<dbReference type="PANTHER" id="PTHR30540:SF79">
    <property type="entry name" value="LOW AFFINITY POTASSIUM TRANSPORT SYSTEM PROTEIN KUP"/>
    <property type="match status" value="1"/>
</dbReference>
<evidence type="ECO:0000313" key="17">
    <source>
        <dbReference type="Proteomes" id="UP001589943"/>
    </source>
</evidence>
<evidence type="ECO:0000256" key="3">
    <source>
        <dbReference type="ARBA" id="ARBA00022448"/>
    </source>
</evidence>
<keyword evidence="3 13" id="KW-0813">Transport</keyword>
<dbReference type="InterPro" id="IPR053951">
    <property type="entry name" value="K_trans_N"/>
</dbReference>